<organism evidence="3 4">
    <name type="scientific">Arsukibacterium tuosuense</name>
    <dbReference type="NCBI Taxonomy" id="1323745"/>
    <lineage>
        <taxon>Bacteria</taxon>
        <taxon>Pseudomonadati</taxon>
        <taxon>Pseudomonadota</taxon>
        <taxon>Gammaproteobacteria</taxon>
        <taxon>Chromatiales</taxon>
        <taxon>Chromatiaceae</taxon>
        <taxon>Arsukibacterium</taxon>
    </lineage>
</organism>
<name>A0A285IUL1_9GAMM</name>
<comment type="similarity">
    <text evidence="1 2">Belongs to the UPF0301 (AlgH) family.</text>
</comment>
<dbReference type="Proteomes" id="UP000219353">
    <property type="component" value="Unassembled WGS sequence"/>
</dbReference>
<dbReference type="PANTHER" id="PTHR30327:SF1">
    <property type="entry name" value="UPF0301 PROTEIN YQGE"/>
    <property type="match status" value="1"/>
</dbReference>
<dbReference type="EMBL" id="OBEB01000003">
    <property type="protein sequence ID" value="SNY51730.1"/>
    <property type="molecule type" value="Genomic_DNA"/>
</dbReference>
<keyword evidence="4" id="KW-1185">Reference proteome</keyword>
<proteinExistence type="inferred from homology"/>
<dbReference type="PANTHER" id="PTHR30327">
    <property type="entry name" value="UNCHARACTERIZED PROTEIN YQGE"/>
    <property type="match status" value="1"/>
</dbReference>
<reference evidence="4" key="1">
    <citation type="submission" date="2017-09" db="EMBL/GenBank/DDBJ databases">
        <authorList>
            <person name="Varghese N."/>
            <person name="Submissions S."/>
        </authorList>
    </citation>
    <scope>NUCLEOTIDE SEQUENCE [LARGE SCALE GENOMIC DNA]</scope>
    <source>
        <strain evidence="4">CGMCC 1.12461</strain>
    </source>
</reference>
<dbReference type="Pfam" id="PF02622">
    <property type="entry name" value="DUF179"/>
    <property type="match status" value="1"/>
</dbReference>
<evidence type="ECO:0000256" key="1">
    <source>
        <dbReference type="ARBA" id="ARBA00009600"/>
    </source>
</evidence>
<protein>
    <recommendedName>
        <fullName evidence="2">UPF0301 protein SAMN06297280_1959</fullName>
    </recommendedName>
</protein>
<evidence type="ECO:0000256" key="2">
    <source>
        <dbReference type="HAMAP-Rule" id="MF_00758"/>
    </source>
</evidence>
<evidence type="ECO:0000313" key="4">
    <source>
        <dbReference type="Proteomes" id="UP000219353"/>
    </source>
</evidence>
<dbReference type="OrthoDB" id="9807486at2"/>
<dbReference type="GO" id="GO:0005829">
    <property type="term" value="C:cytosol"/>
    <property type="evidence" value="ECO:0007669"/>
    <property type="project" value="TreeGrafter"/>
</dbReference>
<accession>A0A285IUL1</accession>
<evidence type="ECO:0000313" key="3">
    <source>
        <dbReference type="EMBL" id="SNY51730.1"/>
    </source>
</evidence>
<dbReference type="SUPFAM" id="SSF143456">
    <property type="entry name" value="VC0467-like"/>
    <property type="match status" value="1"/>
</dbReference>
<gene>
    <name evidence="3" type="ORF">SAMN06297280_1959</name>
</gene>
<dbReference type="InterPro" id="IPR003774">
    <property type="entry name" value="AlgH-like"/>
</dbReference>
<dbReference type="Gene3D" id="3.40.1740.10">
    <property type="entry name" value="VC0467-like"/>
    <property type="match status" value="1"/>
</dbReference>
<dbReference type="NCBIfam" id="NF001266">
    <property type="entry name" value="PRK00228.1-1"/>
    <property type="match status" value="1"/>
</dbReference>
<sequence length="185" mass="20021">MQDFQDHFLIAMPALDDPMFKRSVTYICEHTAEGAMGIVINHPLNVTVADLLKQLQIEFDGKSPVARSAVCAGGPVQSDRGFVLHSPKGGYSSTLELNNGLMVTTSKDILIDLTTPAAPEKFLLALGYAGWTAGQLEQEIADNSWLVIPADNSIIFDLSHAEKWQSATAKMGIKPWQLTAEAGHA</sequence>
<dbReference type="RefSeq" id="WP_097111193.1">
    <property type="nucleotide sequence ID" value="NZ_OBEB01000003.1"/>
</dbReference>
<dbReference type="HAMAP" id="MF_00758">
    <property type="entry name" value="UPF0301"/>
    <property type="match status" value="1"/>
</dbReference>
<dbReference type="AlphaFoldDB" id="A0A285IUL1"/>